<dbReference type="InterPro" id="IPR000485">
    <property type="entry name" value="AsnC-type_HTH_dom"/>
</dbReference>
<keyword evidence="1" id="KW-0805">Transcription regulation</keyword>
<dbReference type="RefSeq" id="WP_011177856.1">
    <property type="nucleotide sequence ID" value="NC_005877.1"/>
</dbReference>
<dbReference type="PROSITE" id="PS50956">
    <property type="entry name" value="HTH_ASNC_2"/>
    <property type="match status" value="1"/>
</dbReference>
<evidence type="ECO:0000313" key="6">
    <source>
        <dbReference type="Proteomes" id="UP000000438"/>
    </source>
</evidence>
<accession>Q6L062</accession>
<dbReference type="GO" id="GO:0043565">
    <property type="term" value="F:sequence-specific DNA binding"/>
    <property type="evidence" value="ECO:0007669"/>
    <property type="project" value="InterPro"/>
</dbReference>
<dbReference type="InterPro" id="IPR036390">
    <property type="entry name" value="WH_DNA-bd_sf"/>
</dbReference>
<evidence type="ECO:0000313" key="5">
    <source>
        <dbReference type="EMBL" id="AAT43640.1"/>
    </source>
</evidence>
<dbReference type="SUPFAM" id="SSF46785">
    <property type="entry name" value="Winged helix' DNA-binding domain"/>
    <property type="match status" value="2"/>
</dbReference>
<dbReference type="EMBL" id="AE017261">
    <property type="protein sequence ID" value="AAT43640.1"/>
    <property type="molecule type" value="Genomic_DNA"/>
</dbReference>
<dbReference type="Gene3D" id="1.10.10.10">
    <property type="entry name" value="Winged helix-like DNA-binding domain superfamily/Winged helix DNA-binding domain"/>
    <property type="match status" value="2"/>
</dbReference>
<dbReference type="AlphaFoldDB" id="Q6L062"/>
<dbReference type="KEGG" id="pto:PTO1055"/>
<organism evidence="5 6">
    <name type="scientific">Picrophilus torridus (strain ATCC 700027 / DSM 9790 / JCM 10055 / NBRC 100828 / KAW 2/3)</name>
    <dbReference type="NCBI Taxonomy" id="1122961"/>
    <lineage>
        <taxon>Archaea</taxon>
        <taxon>Methanobacteriati</taxon>
        <taxon>Thermoplasmatota</taxon>
        <taxon>Thermoplasmata</taxon>
        <taxon>Thermoplasmatales</taxon>
        <taxon>Picrophilaceae</taxon>
        <taxon>Picrophilus</taxon>
    </lineage>
</organism>
<dbReference type="PaxDb" id="263820-PTO1055"/>
<evidence type="ECO:0000256" key="3">
    <source>
        <dbReference type="ARBA" id="ARBA00023163"/>
    </source>
</evidence>
<dbReference type="PANTHER" id="PTHR43413">
    <property type="entry name" value="TRANSCRIPTIONAL REGULATOR, ASNC FAMILY"/>
    <property type="match status" value="1"/>
</dbReference>
<dbReference type="OrthoDB" id="6995at2157"/>
<dbReference type="InterPro" id="IPR019888">
    <property type="entry name" value="Tscrpt_reg_AsnC-like"/>
</dbReference>
<keyword evidence="3" id="KW-0804">Transcription</keyword>
<keyword evidence="2" id="KW-0238">DNA-binding</keyword>
<dbReference type="GeneID" id="2844961"/>
<evidence type="ECO:0000256" key="2">
    <source>
        <dbReference type="ARBA" id="ARBA00023125"/>
    </source>
</evidence>
<dbReference type="STRING" id="263820.PTO1055"/>
<proteinExistence type="predicted"/>
<gene>
    <name evidence="5" type="ordered locus">PTO1055</name>
</gene>
<dbReference type="PANTHER" id="PTHR43413:SF8">
    <property type="entry name" value="HTH-TYPE TRANSCRIPTIONAL REGULATOR PTR1"/>
    <property type="match status" value="1"/>
</dbReference>
<evidence type="ECO:0000256" key="1">
    <source>
        <dbReference type="ARBA" id="ARBA00023015"/>
    </source>
</evidence>
<dbReference type="SMART" id="SM00344">
    <property type="entry name" value="HTH_ASNC"/>
    <property type="match status" value="1"/>
</dbReference>
<dbReference type="InterPro" id="IPR050684">
    <property type="entry name" value="HTH-Siroheme_Decarb"/>
</dbReference>
<name>Q6L062_PICTO</name>
<dbReference type="InParanoid" id="Q6L062"/>
<dbReference type="InterPro" id="IPR036388">
    <property type="entry name" value="WH-like_DNA-bd_sf"/>
</dbReference>
<sequence length="255" mass="29503">MDEIDKRIIYYYLKDSRSSQRAISNELKISPQVLKYRFDKMVSSGIIKKFVLHIDPSLQNLSKAFVAVKSRYDLKNIFAEISCLEEISIYGIYGTYDEIIGRIKDIKNKLGNLTMEYIPRINDNINITPNDRLIIDELKKDPRKPASDIANDLNLSYKFVNRRIDYLMKKHLINVIPIIDLSMTDISILAIFSSRFNELKNIINDISIINVEDQNYGLAILLSENLLNAKAIIDKCRSVDPNVNVMVVYNYSFYS</sequence>
<reference evidence="5 6" key="1">
    <citation type="journal article" date="2004" name="Proc. Natl. Acad. Sci. U.S.A.">
        <title>Genome sequence of Picrophilus torridus and its implications for life around pH 0.</title>
        <authorList>
            <person name="Futterer O."/>
            <person name="Angelov A."/>
            <person name="Liesegang H."/>
            <person name="Gottschalk G."/>
            <person name="Schleper C."/>
            <person name="Schepers B."/>
            <person name="Dock C."/>
            <person name="Antranikian G."/>
            <person name="Liebl W."/>
        </authorList>
    </citation>
    <scope>NUCLEOTIDE SEQUENCE [LARGE SCALE GENOMIC DNA]</scope>
    <source>
        <strain evidence="6">ATCC 700027 / DSM 9790 / JCM 10055 / NBRC 100828</strain>
    </source>
</reference>
<dbReference type="eggNOG" id="arCOG01586">
    <property type="taxonomic scope" value="Archaea"/>
</dbReference>
<evidence type="ECO:0000259" key="4">
    <source>
        <dbReference type="PROSITE" id="PS50956"/>
    </source>
</evidence>
<dbReference type="Proteomes" id="UP000000438">
    <property type="component" value="Chromosome"/>
</dbReference>
<protein>
    <submittedName>
        <fullName evidence="5">Transcriptional regulatory protein</fullName>
    </submittedName>
</protein>
<dbReference type="Pfam" id="PF13412">
    <property type="entry name" value="HTH_24"/>
    <property type="match status" value="2"/>
</dbReference>
<dbReference type="HOGENOM" id="CLU_090242_0_0_2"/>
<feature type="domain" description="HTH asnC-type" evidence="4">
    <location>
        <begin position="1"/>
        <end position="62"/>
    </location>
</feature>